<evidence type="ECO:0000256" key="2">
    <source>
        <dbReference type="SAM" id="MobiDB-lite"/>
    </source>
</evidence>
<evidence type="ECO:0008006" key="5">
    <source>
        <dbReference type="Google" id="ProtNLM"/>
    </source>
</evidence>
<evidence type="ECO:0000313" key="4">
    <source>
        <dbReference type="Proteomes" id="UP000554726"/>
    </source>
</evidence>
<accession>A0ABR6JHE1</accession>
<feature type="region of interest" description="Disordered" evidence="2">
    <location>
        <begin position="1"/>
        <end position="26"/>
    </location>
</feature>
<keyword evidence="1" id="KW-0143">Chaperone</keyword>
<evidence type="ECO:0000256" key="1">
    <source>
        <dbReference type="ARBA" id="ARBA00023186"/>
    </source>
</evidence>
<dbReference type="RefSeq" id="WP_260177393.1">
    <property type="nucleotide sequence ID" value="NZ_JACHNS010000001.1"/>
</dbReference>
<dbReference type="SUPFAM" id="SSF46565">
    <property type="entry name" value="Chaperone J-domain"/>
    <property type="match status" value="1"/>
</dbReference>
<dbReference type="EMBL" id="JACHNS010000001">
    <property type="protein sequence ID" value="MBB4592211.1"/>
    <property type="molecule type" value="Genomic_DNA"/>
</dbReference>
<sequence>MKISLPTPSNQVSMPKKPAVSSSALPASQALQQLSRQPDNADTLSPARKRFDRLLRDLQQHRTQLHAWRDAVERWRARYHAEVLPLFEQQRALEIEQIHALDRVYASVKLSKTDRRRLSDEICELAGPLIEAGHVELKPLYERHSEIGYDEEMAESDEMMKHVIGELYGLDSDEVAGADSPEELFERVSARLEQAQAQAEHARSQAEQQHSATRRRSAKKVAAVSTEPPPLRELYRKLASSLHPDRATDADDHGARTGLMQRLNAAYKSNDLLGLLELQAEIGLLDAKGVDAINPVRLQEYNRELDRQCKELKDQLTQHAMEFCYTYDLDLPSQPKPERLDALMTRYRRDVARDLDEVRRERRIVDALRDAPAVKRWLKFRSATAGMLDAPWF</sequence>
<gene>
    <name evidence="3" type="ORF">FHR60_000834</name>
</gene>
<feature type="region of interest" description="Disordered" evidence="2">
    <location>
        <begin position="195"/>
        <end position="226"/>
    </location>
</feature>
<dbReference type="InterPro" id="IPR036869">
    <property type="entry name" value="J_dom_sf"/>
</dbReference>
<organism evidence="3 4">
    <name type="scientific">Xanthomonas cannabis</name>
    <dbReference type="NCBI Taxonomy" id="1885674"/>
    <lineage>
        <taxon>Bacteria</taxon>
        <taxon>Pseudomonadati</taxon>
        <taxon>Pseudomonadota</taxon>
        <taxon>Gammaproteobacteria</taxon>
        <taxon>Lysobacterales</taxon>
        <taxon>Lysobacteraceae</taxon>
        <taxon>Xanthomonas</taxon>
    </lineage>
</organism>
<comment type="caution">
    <text evidence="3">The sequence shown here is derived from an EMBL/GenBank/DDBJ whole genome shotgun (WGS) entry which is preliminary data.</text>
</comment>
<evidence type="ECO:0000313" key="3">
    <source>
        <dbReference type="EMBL" id="MBB4592211.1"/>
    </source>
</evidence>
<reference evidence="3 4" key="1">
    <citation type="submission" date="2020-08" db="EMBL/GenBank/DDBJ databases">
        <title>Studying the diversity of plant-associated saprophytic bacteria and their role in host health and plant-pathogen interactions.</title>
        <authorList>
            <person name="Potnis N."/>
        </authorList>
    </citation>
    <scope>NUCLEOTIDE SEQUENCE [LARGE SCALE GENOMIC DNA]</scope>
    <source>
        <strain evidence="3 4">F16</strain>
    </source>
</reference>
<keyword evidence="4" id="KW-1185">Reference proteome</keyword>
<name>A0ABR6JHE1_9XANT</name>
<dbReference type="Proteomes" id="UP000554726">
    <property type="component" value="Unassembled WGS sequence"/>
</dbReference>
<protein>
    <recommendedName>
        <fullName evidence="5">Molecular chaperone DnaJ</fullName>
    </recommendedName>
</protein>
<feature type="compositionally biased region" description="Polar residues" evidence="2">
    <location>
        <begin position="1"/>
        <end position="13"/>
    </location>
</feature>
<proteinExistence type="predicted"/>